<organism evidence="1 2">
    <name type="scientific">Porphyridium purpureum</name>
    <name type="common">Red alga</name>
    <name type="synonym">Porphyridium cruentum</name>
    <dbReference type="NCBI Taxonomy" id="35688"/>
    <lineage>
        <taxon>Eukaryota</taxon>
        <taxon>Rhodophyta</taxon>
        <taxon>Bangiophyceae</taxon>
        <taxon>Porphyridiales</taxon>
        <taxon>Porphyridiaceae</taxon>
        <taxon>Porphyridium</taxon>
    </lineage>
</organism>
<protein>
    <submittedName>
        <fullName evidence="1">Uncharacterized protein</fullName>
    </submittedName>
</protein>
<comment type="caution">
    <text evidence="1">The sequence shown here is derived from an EMBL/GenBank/DDBJ whole genome shotgun (WGS) entry which is preliminary data.</text>
</comment>
<keyword evidence="2" id="KW-1185">Reference proteome</keyword>
<name>A0A5J4Z0T8_PORPP</name>
<dbReference type="EMBL" id="VRMN01000001">
    <property type="protein sequence ID" value="KAA8497491.1"/>
    <property type="molecule type" value="Genomic_DNA"/>
</dbReference>
<dbReference type="Proteomes" id="UP000324585">
    <property type="component" value="Unassembled WGS sequence"/>
</dbReference>
<dbReference type="AlphaFoldDB" id="A0A5J4Z0T8"/>
<reference evidence="2" key="1">
    <citation type="journal article" date="2019" name="Nat. Commun.">
        <title>Expansion of phycobilisome linker gene families in mesophilic red algae.</title>
        <authorList>
            <person name="Lee J."/>
            <person name="Kim D."/>
            <person name="Bhattacharya D."/>
            <person name="Yoon H.S."/>
        </authorList>
    </citation>
    <scope>NUCLEOTIDE SEQUENCE [LARGE SCALE GENOMIC DNA]</scope>
    <source>
        <strain evidence="2">CCMP 1328</strain>
    </source>
</reference>
<gene>
    <name evidence="1" type="ORF">FVE85_5076</name>
</gene>
<evidence type="ECO:0000313" key="2">
    <source>
        <dbReference type="Proteomes" id="UP000324585"/>
    </source>
</evidence>
<dbReference type="OrthoDB" id="6761309at2759"/>
<evidence type="ECO:0000313" key="1">
    <source>
        <dbReference type="EMBL" id="KAA8497491.1"/>
    </source>
</evidence>
<proteinExistence type="predicted"/>
<sequence length="190" mass="21296">MEELRSNEEFAMLKSNFHAMHNALAMKARTSEMAYDHASERQEWEMQAATELVVQATAITALTATFLWSVKTADMIGVPTLAMAIKYVTEFTYAKHPKAGRAGAVLGQTMSHDHKTEREDDYGVSYIGAEEGRRTGQDLACFNCNGPHELRDCNKPPTLVKMREAMSKAQARKARWQCKKKTDSNPHVAD</sequence>
<accession>A0A5J4Z0T8</accession>